<organism evidence="1 2">
    <name type="scientific">Glonium stellatum</name>
    <dbReference type="NCBI Taxonomy" id="574774"/>
    <lineage>
        <taxon>Eukaryota</taxon>
        <taxon>Fungi</taxon>
        <taxon>Dikarya</taxon>
        <taxon>Ascomycota</taxon>
        <taxon>Pezizomycotina</taxon>
        <taxon>Dothideomycetes</taxon>
        <taxon>Pleosporomycetidae</taxon>
        <taxon>Gloniales</taxon>
        <taxon>Gloniaceae</taxon>
        <taxon>Glonium</taxon>
    </lineage>
</organism>
<keyword evidence="2" id="KW-1185">Reference proteome</keyword>
<evidence type="ECO:0000313" key="1">
    <source>
        <dbReference type="EMBL" id="OCL09100.1"/>
    </source>
</evidence>
<reference evidence="1 2" key="1">
    <citation type="journal article" date="2016" name="Nat. Commun.">
        <title>Ectomycorrhizal ecology is imprinted in the genome of the dominant symbiotic fungus Cenococcum geophilum.</title>
        <authorList>
            <consortium name="DOE Joint Genome Institute"/>
            <person name="Peter M."/>
            <person name="Kohler A."/>
            <person name="Ohm R.A."/>
            <person name="Kuo A."/>
            <person name="Krutzmann J."/>
            <person name="Morin E."/>
            <person name="Arend M."/>
            <person name="Barry K.W."/>
            <person name="Binder M."/>
            <person name="Choi C."/>
            <person name="Clum A."/>
            <person name="Copeland A."/>
            <person name="Grisel N."/>
            <person name="Haridas S."/>
            <person name="Kipfer T."/>
            <person name="LaButti K."/>
            <person name="Lindquist E."/>
            <person name="Lipzen A."/>
            <person name="Maire R."/>
            <person name="Meier B."/>
            <person name="Mihaltcheva S."/>
            <person name="Molinier V."/>
            <person name="Murat C."/>
            <person name="Poggeler S."/>
            <person name="Quandt C.A."/>
            <person name="Sperisen C."/>
            <person name="Tritt A."/>
            <person name="Tisserant E."/>
            <person name="Crous P.W."/>
            <person name="Henrissat B."/>
            <person name="Nehls U."/>
            <person name="Egli S."/>
            <person name="Spatafora J.W."/>
            <person name="Grigoriev I.V."/>
            <person name="Martin F.M."/>
        </authorList>
    </citation>
    <scope>NUCLEOTIDE SEQUENCE [LARGE SCALE GENOMIC DNA]</scope>
    <source>
        <strain evidence="1 2">CBS 207.34</strain>
    </source>
</reference>
<dbReference type="AlphaFoldDB" id="A0A8E2F1Y2"/>
<proteinExistence type="predicted"/>
<evidence type="ECO:0000313" key="2">
    <source>
        <dbReference type="Proteomes" id="UP000250140"/>
    </source>
</evidence>
<dbReference type="Proteomes" id="UP000250140">
    <property type="component" value="Unassembled WGS sequence"/>
</dbReference>
<name>A0A8E2F1Y2_9PEZI</name>
<sequence length="100" mass="11191">MPREMRRIRTPVANNMYELTARAGIMRRYCTEHVTACIPSPLSPPSPSQLLSPVWRAWAFDWKRSAPTTCVPVCLRAFVPGPRSVLVFCASALAPMSVYP</sequence>
<accession>A0A8E2F1Y2</accession>
<gene>
    <name evidence="1" type="ORF">AOQ84DRAFT_354175</name>
</gene>
<dbReference type="EMBL" id="KV749510">
    <property type="protein sequence ID" value="OCL09100.1"/>
    <property type="molecule type" value="Genomic_DNA"/>
</dbReference>
<protein>
    <submittedName>
        <fullName evidence="1">Uncharacterized protein</fullName>
    </submittedName>
</protein>